<dbReference type="Proteomes" id="UP001501490">
    <property type="component" value="Unassembled WGS sequence"/>
</dbReference>
<organism evidence="5 6">
    <name type="scientific">Microlunatus ginsengisoli</name>
    <dbReference type="NCBI Taxonomy" id="363863"/>
    <lineage>
        <taxon>Bacteria</taxon>
        <taxon>Bacillati</taxon>
        <taxon>Actinomycetota</taxon>
        <taxon>Actinomycetes</taxon>
        <taxon>Propionibacteriales</taxon>
        <taxon>Propionibacteriaceae</taxon>
        <taxon>Microlunatus</taxon>
    </lineage>
</organism>
<comment type="caution">
    <text evidence="5">The sequence shown here is derived from an EMBL/GenBank/DDBJ whole genome shotgun (WGS) entry which is preliminary data.</text>
</comment>
<dbReference type="GO" id="GO:0005524">
    <property type="term" value="F:ATP binding"/>
    <property type="evidence" value="ECO:0007669"/>
    <property type="project" value="UniProtKB-KW"/>
</dbReference>
<keyword evidence="2" id="KW-0547">Nucleotide-binding</keyword>
<dbReference type="EMBL" id="BAABAB010000035">
    <property type="protein sequence ID" value="GAA3634301.1"/>
    <property type="molecule type" value="Genomic_DNA"/>
</dbReference>
<keyword evidence="6" id="KW-1185">Reference proteome</keyword>
<dbReference type="InterPro" id="IPR017871">
    <property type="entry name" value="ABC_transporter-like_CS"/>
</dbReference>
<evidence type="ECO:0000256" key="3">
    <source>
        <dbReference type="ARBA" id="ARBA00022840"/>
    </source>
</evidence>
<dbReference type="Gene3D" id="3.40.50.300">
    <property type="entry name" value="P-loop containing nucleotide triphosphate hydrolases"/>
    <property type="match status" value="1"/>
</dbReference>
<evidence type="ECO:0000313" key="5">
    <source>
        <dbReference type="EMBL" id="GAA3634301.1"/>
    </source>
</evidence>
<dbReference type="InterPro" id="IPR003439">
    <property type="entry name" value="ABC_transporter-like_ATP-bd"/>
</dbReference>
<evidence type="ECO:0000313" key="6">
    <source>
        <dbReference type="Proteomes" id="UP001501490"/>
    </source>
</evidence>
<dbReference type="SUPFAM" id="SSF52540">
    <property type="entry name" value="P-loop containing nucleoside triphosphate hydrolases"/>
    <property type="match status" value="1"/>
</dbReference>
<dbReference type="PANTHER" id="PTHR24220:SF689">
    <property type="entry name" value="LIPOPROTEIN-RELEASING SYSTEM ATP-BINDING PROTEIN LOLD"/>
    <property type="match status" value="1"/>
</dbReference>
<dbReference type="SMART" id="SM00382">
    <property type="entry name" value="AAA"/>
    <property type="match status" value="1"/>
</dbReference>
<proteinExistence type="inferred from homology"/>
<keyword evidence="3 5" id="KW-0067">ATP-binding</keyword>
<name>A0ABP7AK58_9ACTN</name>
<comment type="similarity">
    <text evidence="1">Belongs to the ABC transporter superfamily.</text>
</comment>
<gene>
    <name evidence="5" type="ORF">GCM10022236_41070</name>
</gene>
<dbReference type="PANTHER" id="PTHR24220">
    <property type="entry name" value="IMPORT ATP-BINDING PROTEIN"/>
    <property type="match status" value="1"/>
</dbReference>
<evidence type="ECO:0000259" key="4">
    <source>
        <dbReference type="PROSITE" id="PS50893"/>
    </source>
</evidence>
<sequence>MTSTQRPPAAVDARELYRFFRSGEEETLALRGVSVGAAPGQIVAVQGPSGSGKSTLLNCLAGLDEPAGGVVRIAGERISHRPELERSRIRSRRIGILLQHRNLLPHLSVRANIALVQHAPRRHKPAKTPDELLAQVGLSARSAARPATLSGGELARAGLAVALANDPDVILADEPTGELDGTTELQVLQLLADHADHGTAIVVVTHSAPVARIADLVVTLVDGRVV</sequence>
<evidence type="ECO:0000256" key="2">
    <source>
        <dbReference type="ARBA" id="ARBA00022741"/>
    </source>
</evidence>
<dbReference type="PROSITE" id="PS00211">
    <property type="entry name" value="ABC_TRANSPORTER_1"/>
    <property type="match status" value="1"/>
</dbReference>
<protein>
    <submittedName>
        <fullName evidence="5">ABC transporter ATP-binding protein</fullName>
    </submittedName>
</protein>
<feature type="domain" description="ABC transporter" evidence="4">
    <location>
        <begin position="11"/>
        <end position="226"/>
    </location>
</feature>
<evidence type="ECO:0000256" key="1">
    <source>
        <dbReference type="ARBA" id="ARBA00005417"/>
    </source>
</evidence>
<dbReference type="InterPro" id="IPR027417">
    <property type="entry name" value="P-loop_NTPase"/>
</dbReference>
<accession>A0ABP7AK58</accession>
<dbReference type="PROSITE" id="PS50893">
    <property type="entry name" value="ABC_TRANSPORTER_2"/>
    <property type="match status" value="1"/>
</dbReference>
<dbReference type="InterPro" id="IPR003593">
    <property type="entry name" value="AAA+_ATPase"/>
</dbReference>
<dbReference type="InterPro" id="IPR015854">
    <property type="entry name" value="ABC_transpr_LolD-like"/>
</dbReference>
<reference evidence="6" key="1">
    <citation type="journal article" date="2019" name="Int. J. Syst. Evol. Microbiol.">
        <title>The Global Catalogue of Microorganisms (GCM) 10K type strain sequencing project: providing services to taxonomists for standard genome sequencing and annotation.</title>
        <authorList>
            <consortium name="The Broad Institute Genomics Platform"/>
            <consortium name="The Broad Institute Genome Sequencing Center for Infectious Disease"/>
            <person name="Wu L."/>
            <person name="Ma J."/>
        </authorList>
    </citation>
    <scope>NUCLEOTIDE SEQUENCE [LARGE SCALE GENOMIC DNA]</scope>
    <source>
        <strain evidence="6">JCM 16929</strain>
    </source>
</reference>
<dbReference type="Pfam" id="PF00005">
    <property type="entry name" value="ABC_tran"/>
    <property type="match status" value="1"/>
</dbReference>
<dbReference type="RefSeq" id="WP_344808099.1">
    <property type="nucleotide sequence ID" value="NZ_BAABAB010000035.1"/>
</dbReference>